<evidence type="ECO:0000313" key="2">
    <source>
        <dbReference type="EMBL" id="RQP69993.1"/>
    </source>
</evidence>
<sequence length="60" mass="6212">MNRLDLTALIMKSVPSGWPGIGTVASLNIALLVGSAAARQQHCSTWGQSSACSIDRALDA</sequence>
<evidence type="ECO:0000256" key="1">
    <source>
        <dbReference type="SAM" id="Phobius"/>
    </source>
</evidence>
<dbReference type="AlphaFoldDB" id="A0AB74D017"/>
<proteinExistence type="predicted"/>
<comment type="caution">
    <text evidence="2">The sequence shown here is derived from an EMBL/GenBank/DDBJ whole genome shotgun (WGS) entry which is preliminary data.</text>
</comment>
<gene>
    <name evidence="2" type="ORF">DF015_31060</name>
</gene>
<dbReference type="EMBL" id="QTNY01000030">
    <property type="protein sequence ID" value="RQP69993.1"/>
    <property type="molecule type" value="Genomic_DNA"/>
</dbReference>
<dbReference type="RefSeq" id="WP_095412760.1">
    <property type="nucleotide sequence ID" value="NZ_NQMX01000021.1"/>
</dbReference>
<dbReference type="Proteomes" id="UP000273734">
    <property type="component" value="Unassembled WGS sequence"/>
</dbReference>
<keyword evidence="1" id="KW-1133">Transmembrane helix</keyword>
<feature type="transmembrane region" description="Helical" evidence="1">
    <location>
        <begin position="20"/>
        <end position="38"/>
    </location>
</feature>
<evidence type="ECO:0000313" key="3">
    <source>
        <dbReference type="Proteomes" id="UP000273734"/>
    </source>
</evidence>
<reference evidence="2 3" key="1">
    <citation type="submission" date="2018-08" db="EMBL/GenBank/DDBJ databases">
        <title>Comparative analysis of Burkholderia isolates from Puerto Rico.</title>
        <authorList>
            <person name="Hall C."/>
            <person name="Sahl J."/>
            <person name="Wagner D."/>
        </authorList>
    </citation>
    <scope>NUCLEOTIDE SEQUENCE [LARGE SCALE GENOMIC DNA]</scope>
    <source>
        <strain evidence="2 3">Bp8964</strain>
    </source>
</reference>
<accession>A0AB74D017</accession>
<organism evidence="2 3">
    <name type="scientific">Burkholderia ubonensis</name>
    <dbReference type="NCBI Taxonomy" id="101571"/>
    <lineage>
        <taxon>Bacteria</taxon>
        <taxon>Pseudomonadati</taxon>
        <taxon>Pseudomonadota</taxon>
        <taxon>Betaproteobacteria</taxon>
        <taxon>Burkholderiales</taxon>
        <taxon>Burkholderiaceae</taxon>
        <taxon>Burkholderia</taxon>
        <taxon>Burkholderia cepacia complex</taxon>
    </lineage>
</organism>
<protein>
    <submittedName>
        <fullName evidence="2">Uncharacterized protein</fullName>
    </submittedName>
</protein>
<keyword evidence="1" id="KW-0472">Membrane</keyword>
<name>A0AB74D017_9BURK</name>
<keyword evidence="1" id="KW-0812">Transmembrane</keyword>